<accession>A0A7Y0ENZ2</accession>
<evidence type="ECO:0000313" key="1">
    <source>
        <dbReference type="EMBL" id="NMM93803.1"/>
    </source>
</evidence>
<reference evidence="1 2" key="1">
    <citation type="submission" date="2020-02" db="EMBL/GenBank/DDBJ databases">
        <title>Characterization of phylogenetic diversity of novel bifidobacterial species isolated in Czech ZOOs.</title>
        <authorList>
            <person name="Lugli G.A."/>
            <person name="Vera N.B."/>
            <person name="Ventura M."/>
        </authorList>
    </citation>
    <scope>NUCLEOTIDE SEQUENCE [LARGE SCALE GENOMIC DNA]</scope>
    <source>
        <strain evidence="1 2">DSM 109957</strain>
    </source>
</reference>
<proteinExistence type="predicted"/>
<protein>
    <submittedName>
        <fullName evidence="1">Uncharacterized protein</fullName>
    </submittedName>
</protein>
<sequence>MALLQGFEEVSVKTPIGKLTMTITESGIRFNKSTAAALGFPQRVKVLINEQTRQLALQAVDNRSTNAVKFSKPESKQVASVSVKDPMVMEAAAKLFPLSASPEGEVAYWSAEGELHEKEKVVIFNVEGATEGTMKKRGRRAAAAEA</sequence>
<evidence type="ECO:0000313" key="2">
    <source>
        <dbReference type="Proteomes" id="UP000532194"/>
    </source>
</evidence>
<dbReference type="Proteomes" id="UP000532194">
    <property type="component" value="Unassembled WGS sequence"/>
</dbReference>
<dbReference type="AlphaFoldDB" id="A0A7Y0ENZ2"/>
<keyword evidence="2" id="KW-1185">Reference proteome</keyword>
<dbReference type="RefSeq" id="WP_240947423.1">
    <property type="nucleotide sequence ID" value="NZ_JAAIII010000002.1"/>
</dbReference>
<comment type="caution">
    <text evidence="1">The sequence shown here is derived from an EMBL/GenBank/DDBJ whole genome shotgun (WGS) entry which is preliminary data.</text>
</comment>
<dbReference type="EMBL" id="JAAIII010000002">
    <property type="protein sequence ID" value="NMM93803.1"/>
    <property type="molecule type" value="Genomic_DNA"/>
</dbReference>
<organism evidence="1 2">
    <name type="scientific">Bifidobacterium oedipodis</name>
    <dbReference type="NCBI Taxonomy" id="2675322"/>
    <lineage>
        <taxon>Bacteria</taxon>
        <taxon>Bacillati</taxon>
        <taxon>Actinomycetota</taxon>
        <taxon>Actinomycetes</taxon>
        <taxon>Bifidobacteriales</taxon>
        <taxon>Bifidobacteriaceae</taxon>
        <taxon>Bifidobacterium</taxon>
    </lineage>
</organism>
<gene>
    <name evidence="1" type="ORF">G1C95_0988</name>
</gene>
<name>A0A7Y0ENZ2_9BIFI</name>